<dbReference type="EMBL" id="BAAANB010000021">
    <property type="protein sequence ID" value="GAA2037400.1"/>
    <property type="molecule type" value="Genomic_DNA"/>
</dbReference>
<proteinExistence type="predicted"/>
<keyword evidence="3" id="KW-1185">Reference proteome</keyword>
<organism evidence="2 3">
    <name type="scientific">Terrabacter terrae</name>
    <dbReference type="NCBI Taxonomy" id="318434"/>
    <lineage>
        <taxon>Bacteria</taxon>
        <taxon>Bacillati</taxon>
        <taxon>Actinomycetota</taxon>
        <taxon>Actinomycetes</taxon>
        <taxon>Micrococcales</taxon>
        <taxon>Intrasporangiaceae</taxon>
        <taxon>Terrabacter</taxon>
    </lineage>
</organism>
<evidence type="ECO:0008006" key="4">
    <source>
        <dbReference type="Google" id="ProtNLM"/>
    </source>
</evidence>
<dbReference type="Pfam" id="PF06152">
    <property type="entry name" value="Phage_min_cap2"/>
    <property type="match status" value="1"/>
</dbReference>
<dbReference type="InterPro" id="IPR009319">
    <property type="entry name" value="Phage_A118_VSP1"/>
</dbReference>
<feature type="coiled-coil region" evidence="1">
    <location>
        <begin position="326"/>
        <end position="353"/>
    </location>
</feature>
<sequence>MATQPSRPADDSADLALVVELLAAGVVQEFIAAEQDLIAHVAEYARRGLAAPVGSAARLDMLRRMQIAAHRIAAELRSRATPLARRVTDEAARAGTGAALRTLTQLTISHPSLLRTLTAPQPEPVSAHALASVTAIRMDLQRNLEDAATRMTRFGDDTYRAAVARAAESEILHGIAPAAAQRGAWDELTSQGITGFTDSRGRNWNLASYVEMATRTAVQRAYNTSHEARMAAGGISFFTVAPHAHPCPLCGPWEGQVLSERYPSGQTTTLSAVSDATVTFSVAGTIDQARAEGLFHPNCTHTLVPYLPGVTRMPAKPQWTAADEAAYRAAQRLRELERRVRAAKQREQAALDDLGRARARRDVRAGQAAIRAHVAAHRLVRRPRREQLDLGNR</sequence>
<protein>
    <recommendedName>
        <fullName evidence="4">Minor capsid protein</fullName>
    </recommendedName>
</protein>
<keyword evidence="1" id="KW-0175">Coiled coil</keyword>
<evidence type="ECO:0000313" key="2">
    <source>
        <dbReference type="EMBL" id="GAA2037400.1"/>
    </source>
</evidence>
<evidence type="ECO:0000313" key="3">
    <source>
        <dbReference type="Proteomes" id="UP001501285"/>
    </source>
</evidence>
<dbReference type="RefSeq" id="WP_343993044.1">
    <property type="nucleotide sequence ID" value="NZ_BAAANB010000021.1"/>
</dbReference>
<comment type="caution">
    <text evidence="2">The sequence shown here is derived from an EMBL/GenBank/DDBJ whole genome shotgun (WGS) entry which is preliminary data.</text>
</comment>
<evidence type="ECO:0000256" key="1">
    <source>
        <dbReference type="SAM" id="Coils"/>
    </source>
</evidence>
<dbReference type="Proteomes" id="UP001501285">
    <property type="component" value="Unassembled WGS sequence"/>
</dbReference>
<name>A0ABN3UPA3_9MICO</name>
<accession>A0ABN3UPA3</accession>
<gene>
    <name evidence="2" type="ORF">GCM10009740_31510</name>
</gene>
<reference evidence="2 3" key="1">
    <citation type="journal article" date="2019" name="Int. J. Syst. Evol. Microbiol.">
        <title>The Global Catalogue of Microorganisms (GCM) 10K type strain sequencing project: providing services to taxonomists for standard genome sequencing and annotation.</title>
        <authorList>
            <consortium name="The Broad Institute Genomics Platform"/>
            <consortium name="The Broad Institute Genome Sequencing Center for Infectious Disease"/>
            <person name="Wu L."/>
            <person name="Ma J."/>
        </authorList>
    </citation>
    <scope>NUCLEOTIDE SEQUENCE [LARGE SCALE GENOMIC DNA]</scope>
    <source>
        <strain evidence="2 3">JCM 14283</strain>
    </source>
</reference>